<keyword evidence="7" id="KW-0808">Transferase</keyword>
<accession>A0A3E0HDE6</accession>
<sequence>MRGMVDTITVEVVVPVYNERRALPGCVRVLHDFLDENIDQDWKITIVDNASTDGTSDVAMDLVHDFDRVGVIRLDRKGRGHALRTAWQRSTADVVAYMDVDLSTGLDALAPLIAPLANGHSDIAIGSRLAAGARTVRGPRRELISRCYNLAIRLSHGARFSDAQCGFKAARLAAVRPLLDKIEDDGWFFDTELLLLAEHNGLRIHEVPVDWVEDTDSRVQVASTAWDDVKGLVRVARAKASGRATVPGLPRRPEPRPAHPDAIVSTRDSRMASQFLLFAIIGVISTVAYALLYSLLRGSFPPLAANLVALTITTVFNTEANRRVTFASGGQSVARIHVQGLVVFAAYYALTSTALLGLQWLVSNPSWWLEILVLLGASAAGTVLRFIALRLWVFKEKS</sequence>
<evidence type="ECO:0000256" key="1">
    <source>
        <dbReference type="ARBA" id="ARBA00004141"/>
    </source>
</evidence>
<dbReference type="OrthoDB" id="2369748at2"/>
<protein>
    <recommendedName>
        <fullName evidence="5">dolichyl-phosphate beta-glucosyltransferase</fullName>
        <ecNumber evidence="5">2.4.1.117</ecNumber>
    </recommendedName>
</protein>
<feature type="transmembrane region" description="Helical" evidence="14">
    <location>
        <begin position="275"/>
        <end position="296"/>
    </location>
</feature>
<dbReference type="SUPFAM" id="SSF53448">
    <property type="entry name" value="Nucleotide-diphospho-sugar transferases"/>
    <property type="match status" value="1"/>
</dbReference>
<dbReference type="Pfam" id="PF04138">
    <property type="entry name" value="GtrA_DPMS_TM"/>
    <property type="match status" value="1"/>
</dbReference>
<dbReference type="InterPro" id="IPR001173">
    <property type="entry name" value="Glyco_trans_2-like"/>
</dbReference>
<dbReference type="Proteomes" id="UP000256269">
    <property type="component" value="Unassembled WGS sequence"/>
</dbReference>
<keyword evidence="11 14" id="KW-1133">Transmembrane helix</keyword>
<dbReference type="EMBL" id="QUNO01000010">
    <property type="protein sequence ID" value="REH42813.1"/>
    <property type="molecule type" value="Genomic_DNA"/>
</dbReference>
<evidence type="ECO:0000313" key="18">
    <source>
        <dbReference type="Proteomes" id="UP000256269"/>
    </source>
</evidence>
<dbReference type="AlphaFoldDB" id="A0A3E0HDE6"/>
<evidence type="ECO:0000256" key="2">
    <source>
        <dbReference type="ARBA" id="ARBA00004389"/>
    </source>
</evidence>
<evidence type="ECO:0000256" key="14">
    <source>
        <dbReference type="SAM" id="Phobius"/>
    </source>
</evidence>
<evidence type="ECO:0000313" key="17">
    <source>
        <dbReference type="EMBL" id="REH42813.1"/>
    </source>
</evidence>
<evidence type="ECO:0000256" key="4">
    <source>
        <dbReference type="ARBA" id="ARBA00006739"/>
    </source>
</evidence>
<evidence type="ECO:0000259" key="16">
    <source>
        <dbReference type="Pfam" id="PF04138"/>
    </source>
</evidence>
<keyword evidence="8 14" id="KW-0812">Transmembrane</keyword>
<feature type="domain" description="Glycosyltransferase 2-like" evidence="15">
    <location>
        <begin position="12"/>
        <end position="174"/>
    </location>
</feature>
<dbReference type="PANTHER" id="PTHR10859">
    <property type="entry name" value="GLYCOSYL TRANSFERASE"/>
    <property type="match status" value="1"/>
</dbReference>
<dbReference type="GO" id="GO:0000271">
    <property type="term" value="P:polysaccharide biosynthetic process"/>
    <property type="evidence" value="ECO:0007669"/>
    <property type="project" value="InterPro"/>
</dbReference>
<dbReference type="GO" id="GO:0016020">
    <property type="term" value="C:membrane"/>
    <property type="evidence" value="ECO:0007669"/>
    <property type="project" value="UniProtKB-SubCell"/>
</dbReference>
<evidence type="ECO:0000256" key="13">
    <source>
        <dbReference type="ARBA" id="ARBA00045097"/>
    </source>
</evidence>
<dbReference type="InterPro" id="IPR007267">
    <property type="entry name" value="GtrA_DPMS_TM"/>
</dbReference>
<evidence type="ECO:0000256" key="8">
    <source>
        <dbReference type="ARBA" id="ARBA00022692"/>
    </source>
</evidence>
<evidence type="ECO:0000256" key="10">
    <source>
        <dbReference type="ARBA" id="ARBA00022968"/>
    </source>
</evidence>
<comment type="similarity">
    <text evidence="4">Belongs to the glycosyltransferase 2 family.</text>
</comment>
<comment type="subcellular location">
    <subcellularLocation>
        <location evidence="2">Endoplasmic reticulum membrane</location>
        <topology evidence="2">Single-pass membrane protein</topology>
    </subcellularLocation>
    <subcellularLocation>
        <location evidence="1">Membrane</location>
        <topology evidence="1">Multi-pass membrane protein</topology>
    </subcellularLocation>
</comment>
<dbReference type="GO" id="GO:0004581">
    <property type="term" value="F:dolichyl-phosphate beta-glucosyltransferase activity"/>
    <property type="evidence" value="ECO:0007669"/>
    <property type="project" value="UniProtKB-EC"/>
</dbReference>
<comment type="caution">
    <text evidence="17">The sequence shown here is derived from an EMBL/GenBank/DDBJ whole genome shotgun (WGS) entry which is preliminary data.</text>
</comment>
<keyword evidence="10" id="KW-0735">Signal-anchor</keyword>
<dbReference type="InterPro" id="IPR029044">
    <property type="entry name" value="Nucleotide-diphossugar_trans"/>
</dbReference>
<organism evidence="17 18">
    <name type="scientific">Kutzneria buriramensis</name>
    <dbReference type="NCBI Taxonomy" id="1045776"/>
    <lineage>
        <taxon>Bacteria</taxon>
        <taxon>Bacillati</taxon>
        <taxon>Actinomycetota</taxon>
        <taxon>Actinomycetes</taxon>
        <taxon>Pseudonocardiales</taxon>
        <taxon>Pseudonocardiaceae</taxon>
        <taxon>Kutzneria</taxon>
    </lineage>
</organism>
<dbReference type="RefSeq" id="WP_116177738.1">
    <property type="nucleotide sequence ID" value="NZ_CP144375.1"/>
</dbReference>
<proteinExistence type="inferred from homology"/>
<dbReference type="InterPro" id="IPR035518">
    <property type="entry name" value="DPG_synthase"/>
</dbReference>
<evidence type="ECO:0000256" key="3">
    <source>
        <dbReference type="ARBA" id="ARBA00004922"/>
    </source>
</evidence>
<name>A0A3E0HDE6_9PSEU</name>
<feature type="transmembrane region" description="Helical" evidence="14">
    <location>
        <begin position="302"/>
        <end position="320"/>
    </location>
</feature>
<dbReference type="Gene3D" id="3.90.550.10">
    <property type="entry name" value="Spore Coat Polysaccharide Biosynthesis Protein SpsA, Chain A"/>
    <property type="match status" value="1"/>
</dbReference>
<evidence type="ECO:0000259" key="15">
    <source>
        <dbReference type="Pfam" id="PF00535"/>
    </source>
</evidence>
<keyword evidence="9" id="KW-0256">Endoplasmic reticulum</keyword>
<evidence type="ECO:0000256" key="7">
    <source>
        <dbReference type="ARBA" id="ARBA00022679"/>
    </source>
</evidence>
<evidence type="ECO:0000256" key="5">
    <source>
        <dbReference type="ARBA" id="ARBA00012583"/>
    </source>
</evidence>
<gene>
    <name evidence="17" type="ORF">BCF44_110313</name>
</gene>
<comment type="pathway">
    <text evidence="3">Protein modification; protein glycosylation.</text>
</comment>
<evidence type="ECO:0000256" key="12">
    <source>
        <dbReference type="ARBA" id="ARBA00023136"/>
    </source>
</evidence>
<feature type="transmembrane region" description="Helical" evidence="14">
    <location>
        <begin position="367"/>
        <end position="388"/>
    </location>
</feature>
<evidence type="ECO:0000256" key="6">
    <source>
        <dbReference type="ARBA" id="ARBA00022676"/>
    </source>
</evidence>
<feature type="transmembrane region" description="Helical" evidence="14">
    <location>
        <begin position="341"/>
        <end position="361"/>
    </location>
</feature>
<dbReference type="CDD" id="cd04188">
    <property type="entry name" value="DPG_synthase"/>
    <property type="match status" value="1"/>
</dbReference>
<keyword evidence="12 14" id="KW-0472">Membrane</keyword>
<keyword evidence="18" id="KW-1185">Reference proteome</keyword>
<dbReference type="PANTHER" id="PTHR10859:SF91">
    <property type="entry name" value="DOLICHYL-PHOSPHATE BETA-GLUCOSYLTRANSFERASE"/>
    <property type="match status" value="1"/>
</dbReference>
<dbReference type="EC" id="2.4.1.117" evidence="5"/>
<keyword evidence="6" id="KW-0328">Glycosyltransferase</keyword>
<reference evidence="17 18" key="1">
    <citation type="submission" date="2018-08" db="EMBL/GenBank/DDBJ databases">
        <title>Genomic Encyclopedia of Archaeal and Bacterial Type Strains, Phase II (KMG-II): from individual species to whole genera.</title>
        <authorList>
            <person name="Goeker M."/>
        </authorList>
    </citation>
    <scope>NUCLEOTIDE SEQUENCE [LARGE SCALE GENOMIC DNA]</scope>
    <source>
        <strain evidence="17 18">DSM 45791</strain>
    </source>
</reference>
<comment type="catalytic activity">
    <reaction evidence="13">
        <text>a di-trans,poly-cis-dolichyl phosphate + UDP-alpha-D-glucose = a di-trans,poly-cis-dolichyl beta-D-glucosyl phosphate + UDP</text>
        <dbReference type="Rhea" id="RHEA:15401"/>
        <dbReference type="Rhea" id="RHEA-COMP:19498"/>
        <dbReference type="Rhea" id="RHEA-COMP:19502"/>
        <dbReference type="ChEBI" id="CHEBI:57525"/>
        <dbReference type="ChEBI" id="CHEBI:57683"/>
        <dbReference type="ChEBI" id="CHEBI:58223"/>
        <dbReference type="ChEBI" id="CHEBI:58885"/>
        <dbReference type="EC" id="2.4.1.117"/>
    </reaction>
    <physiologicalReaction direction="left-to-right" evidence="13">
        <dbReference type="Rhea" id="RHEA:15402"/>
    </physiologicalReaction>
</comment>
<evidence type="ECO:0000256" key="11">
    <source>
        <dbReference type="ARBA" id="ARBA00022989"/>
    </source>
</evidence>
<feature type="domain" description="GtrA/DPMS transmembrane" evidence="16">
    <location>
        <begin position="278"/>
        <end position="394"/>
    </location>
</feature>
<dbReference type="Pfam" id="PF00535">
    <property type="entry name" value="Glycos_transf_2"/>
    <property type="match status" value="1"/>
</dbReference>
<evidence type="ECO:0000256" key="9">
    <source>
        <dbReference type="ARBA" id="ARBA00022824"/>
    </source>
</evidence>
<dbReference type="GO" id="GO:0006487">
    <property type="term" value="P:protein N-linked glycosylation"/>
    <property type="evidence" value="ECO:0007669"/>
    <property type="project" value="TreeGrafter"/>
</dbReference>